<feature type="region of interest" description="Disordered" evidence="5">
    <location>
        <begin position="161"/>
        <end position="181"/>
    </location>
</feature>
<dbReference type="EMBL" id="PRBV01000010">
    <property type="protein sequence ID" value="RTJ78674.1"/>
    <property type="molecule type" value="Genomic_DNA"/>
</dbReference>
<comment type="similarity">
    <text evidence="1">Belongs to the GMC oxidoreductase family.</text>
</comment>
<feature type="domain" description="Glucose-methanol-choline oxidoreductase N-terminal" evidence="6">
    <location>
        <begin position="141"/>
        <end position="329"/>
    </location>
</feature>
<proteinExistence type="inferred from homology"/>
<evidence type="ECO:0000256" key="2">
    <source>
        <dbReference type="ARBA" id="ARBA00022630"/>
    </source>
</evidence>
<dbReference type="Proteomes" id="UP000288507">
    <property type="component" value="Unassembled WGS sequence"/>
</dbReference>
<protein>
    <submittedName>
        <fullName evidence="8">GMC family oxidoreductase</fullName>
    </submittedName>
</protein>
<keyword evidence="4" id="KW-0560">Oxidoreductase</keyword>
<evidence type="ECO:0000259" key="6">
    <source>
        <dbReference type="Pfam" id="PF00732"/>
    </source>
</evidence>
<evidence type="ECO:0000256" key="1">
    <source>
        <dbReference type="ARBA" id="ARBA00010790"/>
    </source>
</evidence>
<accession>A0A431BY79</accession>
<reference evidence="8 9" key="1">
    <citation type="journal article" date="2019" name="Appl. Environ. Microbiol.">
        <title>Population genetics and characterization of Campylobacter jejuni isolates in western jackdaws and game birds in Finland.</title>
        <authorList>
            <person name="Kovanen S."/>
            <person name="Rossi M."/>
            <person name="Pohja-Mykra M."/>
            <person name="Nieminen T."/>
            <person name="Raunio-Saarnisto M."/>
            <person name="Sauvala M."/>
            <person name="Fredriksson-Ahomaa M."/>
            <person name="Hanninen M.L."/>
            <person name="Kivisto R."/>
        </authorList>
    </citation>
    <scope>NUCLEOTIDE SEQUENCE [LARGE SCALE GENOMIC DNA]</scope>
    <source>
        <strain evidence="8 9">CB313</strain>
    </source>
</reference>
<dbReference type="Pfam" id="PF05199">
    <property type="entry name" value="GMC_oxred_C"/>
    <property type="match status" value="1"/>
</dbReference>
<evidence type="ECO:0000256" key="5">
    <source>
        <dbReference type="SAM" id="MobiDB-lite"/>
    </source>
</evidence>
<organism evidence="8 9">
    <name type="scientific">Campylobacter jejuni</name>
    <dbReference type="NCBI Taxonomy" id="197"/>
    <lineage>
        <taxon>Bacteria</taxon>
        <taxon>Pseudomonadati</taxon>
        <taxon>Campylobacterota</taxon>
        <taxon>Epsilonproteobacteria</taxon>
        <taxon>Campylobacterales</taxon>
        <taxon>Campylobacteraceae</taxon>
        <taxon>Campylobacter</taxon>
    </lineage>
</organism>
<comment type="caution">
    <text evidence="8">The sequence shown here is derived from an EMBL/GenBank/DDBJ whole genome shotgun (WGS) entry which is preliminary data.</text>
</comment>
<evidence type="ECO:0000259" key="7">
    <source>
        <dbReference type="Pfam" id="PF05199"/>
    </source>
</evidence>
<dbReference type="PANTHER" id="PTHR46056:SF12">
    <property type="entry name" value="LONG-CHAIN-ALCOHOL OXIDASE"/>
    <property type="match status" value="1"/>
</dbReference>
<feature type="domain" description="Glucose-methanol-choline oxidoreductase C-terminal" evidence="7">
    <location>
        <begin position="432"/>
        <end position="555"/>
    </location>
</feature>
<dbReference type="SUPFAM" id="SSF51905">
    <property type="entry name" value="FAD/NAD(P)-binding domain"/>
    <property type="match status" value="1"/>
</dbReference>
<dbReference type="GO" id="GO:0050660">
    <property type="term" value="F:flavin adenine dinucleotide binding"/>
    <property type="evidence" value="ECO:0007669"/>
    <property type="project" value="InterPro"/>
</dbReference>
<keyword evidence="2" id="KW-0285">Flavoprotein</keyword>
<evidence type="ECO:0000313" key="9">
    <source>
        <dbReference type="Proteomes" id="UP000288507"/>
    </source>
</evidence>
<dbReference type="GO" id="GO:0016614">
    <property type="term" value="F:oxidoreductase activity, acting on CH-OH group of donors"/>
    <property type="evidence" value="ECO:0007669"/>
    <property type="project" value="InterPro"/>
</dbReference>
<evidence type="ECO:0000313" key="8">
    <source>
        <dbReference type="EMBL" id="RTJ78674.1"/>
    </source>
</evidence>
<dbReference type="InterPro" id="IPR007867">
    <property type="entry name" value="GMC_OxRtase_C"/>
</dbReference>
<dbReference type="Gene3D" id="3.50.50.60">
    <property type="entry name" value="FAD/NAD(P)-binding domain"/>
    <property type="match status" value="2"/>
</dbReference>
<evidence type="ECO:0000256" key="3">
    <source>
        <dbReference type="ARBA" id="ARBA00022827"/>
    </source>
</evidence>
<dbReference type="InterPro" id="IPR000172">
    <property type="entry name" value="GMC_OxRdtase_N"/>
</dbReference>
<gene>
    <name evidence="8" type="ORF">C3H57_06885</name>
</gene>
<dbReference type="InterPro" id="IPR036188">
    <property type="entry name" value="FAD/NAD-bd_sf"/>
</dbReference>
<dbReference type="Pfam" id="PF00732">
    <property type="entry name" value="GMC_oxred_N"/>
    <property type="match status" value="1"/>
</dbReference>
<dbReference type="PANTHER" id="PTHR46056">
    <property type="entry name" value="LONG-CHAIN-ALCOHOL OXIDASE"/>
    <property type="match status" value="1"/>
</dbReference>
<keyword evidence="3" id="KW-0274">FAD</keyword>
<dbReference type="SUPFAM" id="SSF54373">
    <property type="entry name" value="FAD-linked reductases, C-terminal domain"/>
    <property type="match status" value="1"/>
</dbReference>
<sequence length="571" mass="63272">MAKILKKTDVVVIGLGWSSSIVANECAKAGIKVVALERGGHQDTSDFLGAHDEYKYVNNAAMKQDLSKESICVRNNDNEIALPMRKNYAFDVGNNVGGAGVHWNGMSYRFLPYDFQIKSLTEEKYGKNKVSKEYTIQDWGVNYDEMEPYYDKAEKMMGVSGEDKSPFSGKRKNSYPNPPLEKTTMLKKFDEATKKLGYHPCMVPASNSSQTYTNPDKQSLGACQYCAFCEHFGCEYGAKTSPIVTTIPSALATKNLDIKTHANVLEILHKDGKATGVKFINTLTLEEFIQPAEVVMLGSYVFNNAKLLMVSNIGEIYNPKTGKGTLGKNYSYQITPSVNGFFKDPFNSYLGAGALCNWIDDFNGDNFDHSKLDFIHGASFRISQNGARPIASNPIKPGTPSWGAEFKKASIYNYTRFTYIGAQGASIPYIGNYLSLDPTYKDAYGLPLIRVTYNFTKQDKNLYNFMLPKLKSIMQEMGAQNIYTSPKLGDYGVVSNGWYTSTHIAGGTIMGTDKSTSVVNPYLQHWDVNNLFVVGAGNFPHNPGYNPTLTLNALAYRASEAIIKYLKTGNC</sequence>
<name>A0A431BY79_CAMJU</name>
<dbReference type="AlphaFoldDB" id="A0A431BY79"/>
<evidence type="ECO:0000256" key="4">
    <source>
        <dbReference type="ARBA" id="ARBA00023002"/>
    </source>
</evidence>
<dbReference type="RefSeq" id="WP_126232361.1">
    <property type="nucleotide sequence ID" value="NZ_PRBK01000007.1"/>
</dbReference>